<name>A0A9Q4FSM9_9HYPH</name>
<dbReference type="Pfam" id="PF00497">
    <property type="entry name" value="SBP_bac_3"/>
    <property type="match status" value="1"/>
</dbReference>
<dbReference type="RefSeq" id="WP_254676001.1">
    <property type="nucleotide sequence ID" value="NZ_JAMWDU010000006.1"/>
</dbReference>
<dbReference type="Gene3D" id="3.40.190.10">
    <property type="entry name" value="Periplasmic binding protein-like II"/>
    <property type="match status" value="2"/>
</dbReference>
<keyword evidence="5" id="KW-1185">Reference proteome</keyword>
<dbReference type="Proteomes" id="UP001060275">
    <property type="component" value="Unassembled WGS sequence"/>
</dbReference>
<feature type="chain" id="PRO_5040212912" evidence="2">
    <location>
        <begin position="22"/>
        <end position="271"/>
    </location>
</feature>
<gene>
    <name evidence="4" type="ORF">NF348_16710</name>
</gene>
<sequence>MKNWLLWFGALGLFLITPAFAQPLPYHADPDAREMLPSIVPVPAIRFLTTADFPPFNFRDPNGQLVGFNIDLAKRICAEVNVACTIQAWPWDQAANALSDSQGDALIAGLAMSPENANLFDYSSTYLALPGRFVTRAEDATGFRPEALTGQEVAVRRGSAHEAFLERYLPAIERVAVDSEIAGLEALRSGSVDAWFGDAMRASFWLNENLNCCGFAGDAYFRPHLFGEGFTIAMPAGHDPVRHAIDWALVRLKENGTLDELYLRWFPVGFY</sequence>
<evidence type="ECO:0000313" key="5">
    <source>
        <dbReference type="Proteomes" id="UP001060275"/>
    </source>
</evidence>
<dbReference type="AlphaFoldDB" id="A0A9Q4FSM9"/>
<dbReference type="InterPro" id="IPR001638">
    <property type="entry name" value="Solute-binding_3/MltF_N"/>
</dbReference>
<dbReference type="SUPFAM" id="SSF53850">
    <property type="entry name" value="Periplasmic binding protein-like II"/>
    <property type="match status" value="1"/>
</dbReference>
<comment type="caution">
    <text evidence="4">The sequence shown here is derived from an EMBL/GenBank/DDBJ whole genome shotgun (WGS) entry which is preliminary data.</text>
</comment>
<evidence type="ECO:0000256" key="1">
    <source>
        <dbReference type="ARBA" id="ARBA00022729"/>
    </source>
</evidence>
<dbReference type="SMART" id="SM00062">
    <property type="entry name" value="PBPb"/>
    <property type="match status" value="1"/>
</dbReference>
<organism evidence="4 5">
    <name type="scientific">Devosia ureilytica</name>
    <dbReference type="NCBI Taxonomy" id="2952754"/>
    <lineage>
        <taxon>Bacteria</taxon>
        <taxon>Pseudomonadati</taxon>
        <taxon>Pseudomonadota</taxon>
        <taxon>Alphaproteobacteria</taxon>
        <taxon>Hyphomicrobiales</taxon>
        <taxon>Devosiaceae</taxon>
        <taxon>Devosia</taxon>
    </lineage>
</organism>
<evidence type="ECO:0000256" key="2">
    <source>
        <dbReference type="SAM" id="SignalP"/>
    </source>
</evidence>
<accession>A0A9Q4FSM9</accession>
<dbReference type="PANTHER" id="PTHR35936">
    <property type="entry name" value="MEMBRANE-BOUND LYTIC MUREIN TRANSGLYCOSYLASE F"/>
    <property type="match status" value="1"/>
</dbReference>
<evidence type="ECO:0000313" key="4">
    <source>
        <dbReference type="EMBL" id="MCP8888756.1"/>
    </source>
</evidence>
<proteinExistence type="predicted"/>
<dbReference type="EMBL" id="JAMWDU010000006">
    <property type="protein sequence ID" value="MCP8888756.1"/>
    <property type="molecule type" value="Genomic_DNA"/>
</dbReference>
<protein>
    <submittedName>
        <fullName evidence="4">Transporter substrate-binding domain-containing protein</fullName>
    </submittedName>
</protein>
<feature type="domain" description="Solute-binding protein family 3/N-terminal" evidence="3">
    <location>
        <begin position="44"/>
        <end position="269"/>
    </location>
</feature>
<dbReference type="PANTHER" id="PTHR35936:SF35">
    <property type="entry name" value="L-CYSTINE-BINDING PROTEIN TCYJ"/>
    <property type="match status" value="1"/>
</dbReference>
<feature type="signal peptide" evidence="2">
    <location>
        <begin position="1"/>
        <end position="21"/>
    </location>
</feature>
<evidence type="ECO:0000259" key="3">
    <source>
        <dbReference type="SMART" id="SM00062"/>
    </source>
</evidence>
<reference evidence="4" key="1">
    <citation type="submission" date="2022-06" db="EMBL/GenBank/DDBJ databases">
        <title>Devosia sp. XJ19-45 genome assembly.</title>
        <authorList>
            <person name="Li B."/>
            <person name="Cai M."/>
            <person name="Nie G."/>
            <person name="Li W."/>
        </authorList>
    </citation>
    <scope>NUCLEOTIDE SEQUENCE</scope>
    <source>
        <strain evidence="4">XJ19-45</strain>
    </source>
</reference>
<keyword evidence="1 2" id="KW-0732">Signal</keyword>